<sequence length="209" mass="24288">MEKINIDEGADSSRATIKKSDNFNNVKPLKASYYYNALADTENKERTSTHIIKQIQDVILIIQTELNKLQHQPKIVVELQEQATLIKFILEKKKQKEKHKQQINKKLCLKYGQPDYKIKFCTNSSNKSQQTDKKNKNYVKTRAAKPMQDPDQILERQSVNLIEKTSRHKQAVLLNSVNSISYKLASQLDWDQPETPMEVIKMLNRAETD</sequence>
<dbReference type="EMBL" id="GG704911">
    <property type="protein sequence ID" value="EAS27222.3"/>
    <property type="molecule type" value="Genomic_DNA"/>
</dbReference>
<reference evidence="2" key="2">
    <citation type="journal article" date="2010" name="Genome Res.">
        <title>Population genomic sequencing of Coccidioides fungi reveals recent hybridization and transposon control.</title>
        <authorList>
            <person name="Neafsey D.E."/>
            <person name="Barker B.M."/>
            <person name="Sharpton T.J."/>
            <person name="Stajich J.E."/>
            <person name="Park D.J."/>
            <person name="Whiston E."/>
            <person name="Hung C.-Y."/>
            <person name="McMahan C."/>
            <person name="White J."/>
            <person name="Sykes S."/>
            <person name="Heiman D."/>
            <person name="Young S."/>
            <person name="Zeng Q."/>
            <person name="Abouelleil A."/>
            <person name="Aftuck L."/>
            <person name="Bessette D."/>
            <person name="Brown A."/>
            <person name="FitzGerald M."/>
            <person name="Lui A."/>
            <person name="Macdonald J.P."/>
            <person name="Priest M."/>
            <person name="Orbach M.J."/>
            <person name="Galgiani J.N."/>
            <person name="Kirkland T.N."/>
            <person name="Cole G.T."/>
            <person name="Birren B.W."/>
            <person name="Henn M.R."/>
            <person name="Taylor J.W."/>
            <person name="Rounsley S.D."/>
        </authorList>
    </citation>
    <scope>GENOME REANNOTATION</scope>
    <source>
        <strain evidence="2">RS</strain>
    </source>
</reference>
<dbReference type="AlphaFoldDB" id="J3K075"/>
<dbReference type="VEuPathDB" id="FungiDB:CIMG_12570"/>
<gene>
    <name evidence="1" type="ORF">CIMG_12570</name>
</gene>
<name>J3K075_COCIM</name>
<evidence type="ECO:0000313" key="2">
    <source>
        <dbReference type="Proteomes" id="UP000001261"/>
    </source>
</evidence>
<accession>J3K075</accession>
<dbReference type="KEGG" id="cim:CIMG_12570"/>
<reference evidence="2" key="1">
    <citation type="journal article" date="2009" name="Genome Res.">
        <title>Comparative genomic analyses of the human fungal pathogens Coccidioides and their relatives.</title>
        <authorList>
            <person name="Sharpton T.J."/>
            <person name="Stajich J.E."/>
            <person name="Rounsley S.D."/>
            <person name="Gardner M.J."/>
            <person name="Wortman J.R."/>
            <person name="Jordar V.S."/>
            <person name="Maiti R."/>
            <person name="Kodira C.D."/>
            <person name="Neafsey D.E."/>
            <person name="Zeng Q."/>
            <person name="Hung C.-Y."/>
            <person name="McMahan C."/>
            <person name="Muszewska A."/>
            <person name="Grynberg M."/>
            <person name="Mandel M.A."/>
            <person name="Kellner E.M."/>
            <person name="Barker B.M."/>
            <person name="Galgiani J.N."/>
            <person name="Orbach M.J."/>
            <person name="Kirkland T.N."/>
            <person name="Cole G.T."/>
            <person name="Henn M.R."/>
            <person name="Birren B.W."/>
            <person name="Taylor J.W."/>
        </authorList>
    </citation>
    <scope>NUCLEOTIDE SEQUENCE [LARGE SCALE GENOMIC DNA]</scope>
    <source>
        <strain evidence="2">RS</strain>
    </source>
</reference>
<keyword evidence="2" id="KW-1185">Reference proteome</keyword>
<protein>
    <submittedName>
        <fullName evidence="1">Uncharacterized protein</fullName>
    </submittedName>
</protein>
<dbReference type="InParanoid" id="J3K075"/>
<dbReference type="RefSeq" id="XP_001249262.2">
    <property type="nucleotide sequence ID" value="XM_001249261.2"/>
</dbReference>
<proteinExistence type="predicted"/>
<evidence type="ECO:0000313" key="1">
    <source>
        <dbReference type="EMBL" id="EAS27222.3"/>
    </source>
</evidence>
<dbReference type="Proteomes" id="UP000001261">
    <property type="component" value="Unassembled WGS sequence"/>
</dbReference>
<organism evidence="1 2">
    <name type="scientific">Coccidioides immitis (strain RS)</name>
    <name type="common">Valley fever fungus</name>
    <dbReference type="NCBI Taxonomy" id="246410"/>
    <lineage>
        <taxon>Eukaryota</taxon>
        <taxon>Fungi</taxon>
        <taxon>Dikarya</taxon>
        <taxon>Ascomycota</taxon>
        <taxon>Pezizomycotina</taxon>
        <taxon>Eurotiomycetes</taxon>
        <taxon>Eurotiomycetidae</taxon>
        <taxon>Onygenales</taxon>
        <taxon>Onygenaceae</taxon>
        <taxon>Coccidioides</taxon>
    </lineage>
</organism>
<dbReference type="GeneID" id="24164197"/>